<dbReference type="GO" id="GO:0005886">
    <property type="term" value="C:plasma membrane"/>
    <property type="evidence" value="ECO:0007669"/>
    <property type="project" value="UniProtKB-SubCell"/>
</dbReference>
<dbReference type="Pfam" id="PF01757">
    <property type="entry name" value="Acyl_transf_3"/>
    <property type="match status" value="1"/>
</dbReference>
<keyword evidence="10" id="KW-1185">Reference proteome</keyword>
<evidence type="ECO:0000256" key="1">
    <source>
        <dbReference type="ARBA" id="ARBA00004651"/>
    </source>
</evidence>
<feature type="transmembrane region" description="Helical" evidence="7">
    <location>
        <begin position="199"/>
        <end position="223"/>
    </location>
</feature>
<evidence type="ECO:0000256" key="6">
    <source>
        <dbReference type="ARBA" id="ARBA00023136"/>
    </source>
</evidence>
<name>A0A1I0RG08_9FIRM</name>
<evidence type="ECO:0000313" key="10">
    <source>
        <dbReference type="Proteomes" id="UP000199701"/>
    </source>
</evidence>
<dbReference type="PANTHER" id="PTHR40074">
    <property type="entry name" value="O-ACETYLTRANSFERASE WECH"/>
    <property type="match status" value="1"/>
</dbReference>
<feature type="transmembrane region" description="Helical" evidence="7">
    <location>
        <begin position="120"/>
        <end position="136"/>
    </location>
</feature>
<proteinExistence type="inferred from homology"/>
<comment type="subcellular location">
    <subcellularLocation>
        <location evidence="1">Cell membrane</location>
        <topology evidence="1">Multi-pass membrane protein</topology>
    </subcellularLocation>
</comment>
<dbReference type="Proteomes" id="UP000199701">
    <property type="component" value="Unassembled WGS sequence"/>
</dbReference>
<dbReference type="GO" id="GO:0009246">
    <property type="term" value="P:enterobacterial common antigen biosynthetic process"/>
    <property type="evidence" value="ECO:0007669"/>
    <property type="project" value="TreeGrafter"/>
</dbReference>
<keyword evidence="9" id="KW-0808">Transferase</keyword>
<keyword evidence="4 7" id="KW-0812">Transmembrane</keyword>
<accession>A0A1I0RG08</accession>
<keyword evidence="5 7" id="KW-1133">Transmembrane helix</keyword>
<evidence type="ECO:0000256" key="2">
    <source>
        <dbReference type="ARBA" id="ARBA00007400"/>
    </source>
</evidence>
<feature type="transmembrane region" description="Helical" evidence="7">
    <location>
        <begin position="143"/>
        <end position="165"/>
    </location>
</feature>
<feature type="transmembrane region" description="Helical" evidence="7">
    <location>
        <begin position="171"/>
        <end position="187"/>
    </location>
</feature>
<comment type="similarity">
    <text evidence="2">Belongs to the acyltransferase 3 family.</text>
</comment>
<dbReference type="PANTHER" id="PTHR40074:SF2">
    <property type="entry name" value="O-ACETYLTRANSFERASE WECH"/>
    <property type="match status" value="1"/>
</dbReference>
<feature type="transmembrane region" description="Helical" evidence="7">
    <location>
        <begin position="37"/>
        <end position="66"/>
    </location>
</feature>
<feature type="transmembrane region" description="Helical" evidence="7">
    <location>
        <begin position="286"/>
        <end position="310"/>
    </location>
</feature>
<evidence type="ECO:0000256" key="5">
    <source>
        <dbReference type="ARBA" id="ARBA00022989"/>
    </source>
</evidence>
<dbReference type="EMBL" id="FOJI01000015">
    <property type="protein sequence ID" value="SEW39805.1"/>
    <property type="molecule type" value="Genomic_DNA"/>
</dbReference>
<protein>
    <submittedName>
        <fullName evidence="9">Acyltransferase family protein</fullName>
    </submittedName>
</protein>
<evidence type="ECO:0000256" key="3">
    <source>
        <dbReference type="ARBA" id="ARBA00022475"/>
    </source>
</evidence>
<evidence type="ECO:0000256" key="7">
    <source>
        <dbReference type="SAM" id="Phobius"/>
    </source>
</evidence>
<reference evidence="9 10" key="1">
    <citation type="submission" date="2016-10" db="EMBL/GenBank/DDBJ databases">
        <authorList>
            <person name="de Groot N.N."/>
        </authorList>
    </citation>
    <scope>NUCLEOTIDE SEQUENCE [LARGE SCALE GENOMIC DNA]</scope>
    <source>
        <strain evidence="9 10">DSM 9179</strain>
    </source>
</reference>
<evidence type="ECO:0000256" key="4">
    <source>
        <dbReference type="ARBA" id="ARBA00022692"/>
    </source>
</evidence>
<keyword evidence="6 7" id="KW-0472">Membrane</keyword>
<feature type="transmembrane region" description="Helical" evidence="7">
    <location>
        <begin position="78"/>
        <end position="100"/>
    </location>
</feature>
<feature type="domain" description="Acyltransferase 3" evidence="8">
    <location>
        <begin position="15"/>
        <end position="302"/>
    </location>
</feature>
<dbReference type="GO" id="GO:0016413">
    <property type="term" value="F:O-acetyltransferase activity"/>
    <property type="evidence" value="ECO:0007669"/>
    <property type="project" value="TreeGrafter"/>
</dbReference>
<dbReference type="RefSeq" id="WP_170841456.1">
    <property type="nucleotide sequence ID" value="NZ_FOJI01000015.1"/>
</dbReference>
<organism evidence="9 10">
    <name type="scientific">[Clostridium] fimetarium</name>
    <dbReference type="NCBI Taxonomy" id="99656"/>
    <lineage>
        <taxon>Bacteria</taxon>
        <taxon>Bacillati</taxon>
        <taxon>Bacillota</taxon>
        <taxon>Clostridia</taxon>
        <taxon>Lachnospirales</taxon>
        <taxon>Lachnospiraceae</taxon>
    </lineage>
</organism>
<keyword evidence="3" id="KW-1003">Cell membrane</keyword>
<gene>
    <name evidence="9" type="ORF">SAMN05421659_11555</name>
</gene>
<feature type="transmembrane region" description="Helical" evidence="7">
    <location>
        <begin position="12"/>
        <end position="31"/>
    </location>
</feature>
<keyword evidence="9" id="KW-0012">Acyltransferase</keyword>
<dbReference type="InterPro" id="IPR002656">
    <property type="entry name" value="Acyl_transf_3_dom"/>
</dbReference>
<sequence length="327" mass="38013">MINIDIFQERDCIYIMKAIALYSVVSAHVGIISNNTFFGILFSLILSSIGSIGVGIFFLISGYLFLNTNKTTTQFLSAKVSTIIIPWIFCGTLLFFYVALRKGGVNIYNWVSTLMVHSHLYYLTILMIFYLLFWKLKNNLCFLLFNMFLSIISIVLTGLDLIPIYPYINPFNWSIYFILGLLIKKYHLLEKLVLFCKKWFLCITSIYFLFLIIYLINGVSISYWKYASFIAELVAMAFVFGASYFCLMLKKANWLVDIGKISFSLYLLHMPIAGIITNLFNRFELWYFTLFIPIIVIIITIAGIQTFRFISRKIKVNKIFDILIGYR</sequence>
<evidence type="ECO:0000259" key="8">
    <source>
        <dbReference type="Pfam" id="PF01757"/>
    </source>
</evidence>
<evidence type="ECO:0000313" key="9">
    <source>
        <dbReference type="EMBL" id="SEW39805.1"/>
    </source>
</evidence>
<feature type="transmembrane region" description="Helical" evidence="7">
    <location>
        <begin position="229"/>
        <end position="249"/>
    </location>
</feature>
<feature type="transmembrane region" description="Helical" evidence="7">
    <location>
        <begin position="261"/>
        <end position="280"/>
    </location>
</feature>
<dbReference type="AlphaFoldDB" id="A0A1I0RG08"/>
<dbReference type="STRING" id="99656.SAMN05421659_11555"/>